<proteinExistence type="predicted"/>
<feature type="transmembrane region" description="Helical" evidence="1">
    <location>
        <begin position="50"/>
        <end position="69"/>
    </location>
</feature>
<dbReference type="Proteomes" id="UP000078576">
    <property type="component" value="Unassembled WGS sequence"/>
</dbReference>
<keyword evidence="1" id="KW-0472">Membrane</keyword>
<feature type="transmembrane region" description="Helical" evidence="1">
    <location>
        <begin position="20"/>
        <end position="43"/>
    </location>
</feature>
<feature type="transmembrane region" description="Helical" evidence="1">
    <location>
        <begin position="81"/>
        <end position="102"/>
    </location>
</feature>
<sequence>MSTPVLAADPPVEVVLPAAVPVAFELAPVLVVLLLLPPLLLLLPLDASEVTLDAAVVAVAVASAADPVIAPGPWLPLNLTAVLPGAWSLLTVPPVVGCVMVASTALKMAAKSVVGVAAPASLEVKKSHRLWLAALTTDS</sequence>
<name>A0A194VDA2_CYTMA</name>
<keyword evidence="3" id="KW-1185">Reference proteome</keyword>
<dbReference type="EMBL" id="KN714786">
    <property type="protein sequence ID" value="KUI61746.1"/>
    <property type="molecule type" value="Genomic_DNA"/>
</dbReference>
<gene>
    <name evidence="2" type="ORF">VP1G_11288</name>
</gene>
<evidence type="ECO:0000313" key="2">
    <source>
        <dbReference type="EMBL" id="KUI61746.1"/>
    </source>
</evidence>
<protein>
    <submittedName>
        <fullName evidence="2">Uncharacterized protein</fullName>
    </submittedName>
</protein>
<accession>A0A194VDA2</accession>
<keyword evidence="1" id="KW-1133">Transmembrane helix</keyword>
<reference evidence="3" key="1">
    <citation type="submission" date="2014-12" db="EMBL/GenBank/DDBJ databases">
        <title>Genome Sequence of Valsa Canker Pathogens Uncovers a Specific Adaption of Colonization on Woody Bark.</title>
        <authorList>
            <person name="Yin Z."/>
            <person name="Liu H."/>
            <person name="Gao X."/>
            <person name="Li Z."/>
            <person name="Song N."/>
            <person name="Ke X."/>
            <person name="Dai Q."/>
            <person name="Wu Y."/>
            <person name="Sun Y."/>
            <person name="Xu J.-R."/>
            <person name="Kang Z.K."/>
            <person name="Wang L."/>
            <person name="Huang L."/>
        </authorList>
    </citation>
    <scope>NUCLEOTIDE SEQUENCE [LARGE SCALE GENOMIC DNA]</scope>
    <source>
        <strain evidence="3">SXYL134</strain>
    </source>
</reference>
<keyword evidence="1" id="KW-0812">Transmembrane</keyword>
<dbReference type="AlphaFoldDB" id="A0A194VDA2"/>
<organism evidence="2 3">
    <name type="scientific">Cytospora mali</name>
    <name type="common">Apple Valsa canker fungus</name>
    <name type="synonym">Valsa mali</name>
    <dbReference type="NCBI Taxonomy" id="578113"/>
    <lineage>
        <taxon>Eukaryota</taxon>
        <taxon>Fungi</taxon>
        <taxon>Dikarya</taxon>
        <taxon>Ascomycota</taxon>
        <taxon>Pezizomycotina</taxon>
        <taxon>Sordariomycetes</taxon>
        <taxon>Sordariomycetidae</taxon>
        <taxon>Diaporthales</taxon>
        <taxon>Cytosporaceae</taxon>
        <taxon>Cytospora</taxon>
    </lineage>
</organism>
<evidence type="ECO:0000256" key="1">
    <source>
        <dbReference type="SAM" id="Phobius"/>
    </source>
</evidence>
<evidence type="ECO:0000313" key="3">
    <source>
        <dbReference type="Proteomes" id="UP000078576"/>
    </source>
</evidence>